<protein>
    <submittedName>
        <fullName evidence="1">Uncharacterized protein</fullName>
    </submittedName>
</protein>
<dbReference type="Proteomes" id="UP001282288">
    <property type="component" value="Unassembled WGS sequence"/>
</dbReference>
<keyword evidence="3" id="KW-1185">Reference proteome</keyword>
<sequence length="62" mass="7160">MADVTQEESPASDAVQWSWKRNPKCVRLAMAALADRWHVDARMVNDHYAVGKTIWFEIDRSV</sequence>
<dbReference type="AlphaFoldDB" id="A0AAP6B9X3"/>
<dbReference type="GeneID" id="69810376"/>
<organism evidence="1 4">
    <name type="scientific">Streptomyces acidiscabies</name>
    <dbReference type="NCBI Taxonomy" id="42234"/>
    <lineage>
        <taxon>Bacteria</taxon>
        <taxon>Bacillati</taxon>
        <taxon>Actinomycetota</taxon>
        <taxon>Actinomycetes</taxon>
        <taxon>Kitasatosporales</taxon>
        <taxon>Streptomycetaceae</taxon>
        <taxon>Streptomyces</taxon>
    </lineage>
</organism>
<proteinExistence type="predicted"/>
<evidence type="ECO:0000313" key="2">
    <source>
        <dbReference type="EMBL" id="MDX3020660.1"/>
    </source>
</evidence>
<evidence type="ECO:0000313" key="4">
    <source>
        <dbReference type="Proteomes" id="UP001282288"/>
    </source>
</evidence>
<comment type="caution">
    <text evidence="1">The sequence shown here is derived from an EMBL/GenBank/DDBJ whole genome shotgun (WGS) entry which is preliminary data.</text>
</comment>
<name>A0AAP6B9X3_9ACTN</name>
<reference evidence="1 3" key="1">
    <citation type="journal article" date="2023" name="Microb. Genom.">
        <title>Mesoterricola silvestris gen. nov., sp. nov., Mesoterricola sediminis sp. nov., Geothrix oryzae sp. nov., Geothrix edaphica sp. nov., Geothrix rubra sp. nov., and Geothrix limicola sp. nov., six novel members of Acidobacteriota isolated from soils.</title>
        <authorList>
            <person name="Weisberg A.J."/>
            <person name="Pearce E."/>
            <person name="Kramer C.G."/>
            <person name="Chang J.H."/>
            <person name="Clarke C.R."/>
        </authorList>
    </citation>
    <scope>NUCLEOTIDE SEQUENCE</scope>
    <source>
        <strain evidence="2 3">NB05-1H</strain>
        <strain evidence="1">NRRL_B-16521</strain>
    </source>
</reference>
<evidence type="ECO:0000313" key="3">
    <source>
        <dbReference type="Proteomes" id="UP001272987"/>
    </source>
</evidence>
<dbReference type="Proteomes" id="UP001272987">
    <property type="component" value="Unassembled WGS sequence"/>
</dbReference>
<evidence type="ECO:0000313" key="1">
    <source>
        <dbReference type="EMBL" id="MDX2960804.1"/>
    </source>
</evidence>
<dbReference type="RefSeq" id="WP_223786354.1">
    <property type="nucleotide sequence ID" value="NZ_BCML01000039.1"/>
</dbReference>
<gene>
    <name evidence="1" type="ORF">PV399_13935</name>
    <name evidence="2" type="ORF">PV666_22600</name>
</gene>
<accession>A0AAP6B9X3</accession>
<dbReference type="EMBL" id="JARAWP010000013">
    <property type="protein sequence ID" value="MDX3020660.1"/>
    <property type="molecule type" value="Genomic_DNA"/>
</dbReference>
<dbReference type="EMBL" id="JARAWC010000008">
    <property type="protein sequence ID" value="MDX2960804.1"/>
    <property type="molecule type" value="Genomic_DNA"/>
</dbReference>